<evidence type="ECO:0000313" key="5">
    <source>
        <dbReference type="Proteomes" id="UP000183561"/>
    </source>
</evidence>
<feature type="domain" description="DUF4232" evidence="3">
    <location>
        <begin position="78"/>
        <end position="210"/>
    </location>
</feature>
<dbReference type="Pfam" id="PF14016">
    <property type="entry name" value="DUF4232"/>
    <property type="match status" value="1"/>
</dbReference>
<dbReference type="PROSITE" id="PS51257">
    <property type="entry name" value="PROKAR_LIPOPROTEIN"/>
    <property type="match status" value="1"/>
</dbReference>
<feature type="chain" id="PRO_5010347174" description="DUF4232 domain-containing protein" evidence="2">
    <location>
        <begin position="25"/>
        <end position="212"/>
    </location>
</feature>
<accession>A0A1H4ZL50</accession>
<dbReference type="OrthoDB" id="3268346at2"/>
<feature type="compositionally biased region" description="Low complexity" evidence="1">
    <location>
        <begin position="42"/>
        <end position="73"/>
    </location>
</feature>
<gene>
    <name evidence="4" type="ORF">SAMN04490239_7715</name>
</gene>
<feature type="signal peptide" evidence="2">
    <location>
        <begin position="1"/>
        <end position="24"/>
    </location>
</feature>
<protein>
    <recommendedName>
        <fullName evidence="3">DUF4232 domain-containing protein</fullName>
    </recommendedName>
</protein>
<keyword evidence="2" id="KW-0732">Signal</keyword>
<dbReference type="InterPro" id="IPR025326">
    <property type="entry name" value="DUF4232"/>
</dbReference>
<evidence type="ECO:0000259" key="3">
    <source>
        <dbReference type="Pfam" id="PF14016"/>
    </source>
</evidence>
<evidence type="ECO:0000256" key="2">
    <source>
        <dbReference type="SAM" id="SignalP"/>
    </source>
</evidence>
<reference evidence="5" key="1">
    <citation type="submission" date="2016-10" db="EMBL/GenBank/DDBJ databases">
        <authorList>
            <person name="Varghese N."/>
            <person name="Submissions S."/>
        </authorList>
    </citation>
    <scope>NUCLEOTIDE SEQUENCE [LARGE SCALE GENOMIC DNA]</scope>
    <source>
        <strain evidence="5">DSM 44498</strain>
    </source>
</reference>
<organism evidence="4 5">
    <name type="scientific">Rhodococcus koreensis</name>
    <dbReference type="NCBI Taxonomy" id="99653"/>
    <lineage>
        <taxon>Bacteria</taxon>
        <taxon>Bacillati</taxon>
        <taxon>Actinomycetota</taxon>
        <taxon>Actinomycetes</taxon>
        <taxon>Mycobacteriales</taxon>
        <taxon>Nocardiaceae</taxon>
        <taxon>Rhodococcus</taxon>
    </lineage>
</organism>
<dbReference type="RefSeq" id="WP_072944089.1">
    <property type="nucleotide sequence ID" value="NZ_FNSV01000005.1"/>
</dbReference>
<sequence>MRTQSPARTLLGVLGIAAALTASACGSTDESGTAEPSPGGLTSTTSEAATTTTTAATTTTTTTAPSPTGTTTAHPDRCLIGELQVTLGQPSGAAGSQEIPLIFTNTGTRDCILHGYPGVSYVAAPDGPQVGAAAERDGGTETPVTVAPGARATAAVRATVVQNYPADTCGPTPVAGFRVYPPNDTGSVFLPYPTTGCSQTGVKQLSVQPVTG</sequence>
<keyword evidence="5" id="KW-1185">Reference proteome</keyword>
<name>A0A1H4ZL50_9NOCA</name>
<evidence type="ECO:0000313" key="4">
    <source>
        <dbReference type="EMBL" id="SED30214.1"/>
    </source>
</evidence>
<dbReference type="EMBL" id="FNSV01000005">
    <property type="protein sequence ID" value="SED30214.1"/>
    <property type="molecule type" value="Genomic_DNA"/>
</dbReference>
<dbReference type="AlphaFoldDB" id="A0A1H4ZL50"/>
<feature type="region of interest" description="Disordered" evidence="1">
    <location>
        <begin position="26"/>
        <end position="75"/>
    </location>
</feature>
<dbReference type="Proteomes" id="UP000183561">
    <property type="component" value="Unassembled WGS sequence"/>
</dbReference>
<proteinExistence type="predicted"/>
<evidence type="ECO:0000256" key="1">
    <source>
        <dbReference type="SAM" id="MobiDB-lite"/>
    </source>
</evidence>